<keyword evidence="4" id="KW-1185">Reference proteome</keyword>
<sequence length="258" mass="29565">MRRLLESLTRQEHRHFTVYLGDQNVAGEIQDIIDAYSAQISIHHAPMLPAGISKARNALLKLVKEDVIILTDDDCHYPPETFAQLARAFSENPGADIIIGRWLEKKPTPSSERGQHPVTSRYGMFSNASSIVLFFRKRVFEHLIFDESMGIGCTSHIQSGEETDLLLRAHAAGFSIFRDDSILVRHDNSIPGSPNTLRKVEDYGVGRMYLLKKHRFPLWFMLVNITFPLLRLIMEGPSHYRYRWRMFIGRCKGLLTTP</sequence>
<evidence type="ECO:0000259" key="2">
    <source>
        <dbReference type="Pfam" id="PF00535"/>
    </source>
</evidence>
<gene>
    <name evidence="3" type="ORF">KPS_000845</name>
</gene>
<dbReference type="SUPFAM" id="SSF53448">
    <property type="entry name" value="Nucleotide-diphospho-sugar transferases"/>
    <property type="match status" value="1"/>
</dbReference>
<organism evidence="3 4">
    <name type="scientific">Nitratidesulfovibrio liaohensis</name>
    <dbReference type="NCBI Taxonomy" id="2604158"/>
    <lineage>
        <taxon>Bacteria</taxon>
        <taxon>Pseudomonadati</taxon>
        <taxon>Thermodesulfobacteriota</taxon>
        <taxon>Desulfovibrionia</taxon>
        <taxon>Desulfovibrionales</taxon>
        <taxon>Desulfovibrionaceae</taxon>
        <taxon>Nitratidesulfovibrio</taxon>
    </lineage>
</organism>
<name>A0ABY9R569_9BACT</name>
<keyword evidence="1" id="KW-0472">Membrane</keyword>
<dbReference type="Gene3D" id="3.90.550.10">
    <property type="entry name" value="Spore Coat Polysaccharide Biosynthesis Protein SpsA, Chain A"/>
    <property type="match status" value="1"/>
</dbReference>
<accession>A0ABY9R569</accession>
<dbReference type="Pfam" id="PF00535">
    <property type="entry name" value="Glycos_transf_2"/>
    <property type="match status" value="1"/>
</dbReference>
<dbReference type="CDD" id="cd00761">
    <property type="entry name" value="Glyco_tranf_GTA_type"/>
    <property type="match status" value="1"/>
</dbReference>
<feature type="transmembrane region" description="Helical" evidence="1">
    <location>
        <begin position="216"/>
        <end position="234"/>
    </location>
</feature>
<dbReference type="PANTHER" id="PTHR43685">
    <property type="entry name" value="GLYCOSYLTRANSFERASE"/>
    <property type="match status" value="1"/>
</dbReference>
<dbReference type="EMBL" id="CP133659">
    <property type="protein sequence ID" value="WMW66282.1"/>
    <property type="molecule type" value="Genomic_DNA"/>
</dbReference>
<keyword evidence="1" id="KW-0812">Transmembrane</keyword>
<dbReference type="InterPro" id="IPR050834">
    <property type="entry name" value="Glycosyltransf_2"/>
</dbReference>
<evidence type="ECO:0000256" key="1">
    <source>
        <dbReference type="SAM" id="Phobius"/>
    </source>
</evidence>
<reference evidence="3" key="1">
    <citation type="submission" date="2023-09" db="EMBL/GenBank/DDBJ databases">
        <authorList>
            <consortium name="CW5 consortium"/>
            <person name="Lu C.-W."/>
        </authorList>
    </citation>
    <scope>NUCLEOTIDE SEQUENCE</scope>
    <source>
        <strain evidence="3">KPS</strain>
    </source>
</reference>
<evidence type="ECO:0000313" key="3">
    <source>
        <dbReference type="EMBL" id="WMW66282.1"/>
    </source>
</evidence>
<keyword evidence="1" id="KW-1133">Transmembrane helix</keyword>
<feature type="domain" description="Glycosyltransferase 2-like" evidence="2">
    <location>
        <begin position="2"/>
        <end position="117"/>
    </location>
</feature>
<dbReference type="InterPro" id="IPR029044">
    <property type="entry name" value="Nucleotide-diphossugar_trans"/>
</dbReference>
<dbReference type="PANTHER" id="PTHR43685:SF2">
    <property type="entry name" value="GLYCOSYLTRANSFERASE 2-LIKE DOMAIN-CONTAINING PROTEIN"/>
    <property type="match status" value="1"/>
</dbReference>
<dbReference type="Proteomes" id="UP001180616">
    <property type="component" value="Chromosome"/>
</dbReference>
<protein>
    <submittedName>
        <fullName evidence="3">Glycosyltransferase family 2 protein</fullName>
    </submittedName>
</protein>
<proteinExistence type="predicted"/>
<dbReference type="InterPro" id="IPR001173">
    <property type="entry name" value="Glyco_trans_2-like"/>
</dbReference>
<evidence type="ECO:0000313" key="4">
    <source>
        <dbReference type="Proteomes" id="UP001180616"/>
    </source>
</evidence>